<gene>
    <name evidence="2" type="ORF">PV04_01190</name>
</gene>
<dbReference type="AlphaFoldDB" id="A0A0D2FX62"/>
<reference evidence="2 3" key="1">
    <citation type="submission" date="2015-01" db="EMBL/GenBank/DDBJ databases">
        <title>The Genome Sequence of Capronia semiimmersa CBS27337.</title>
        <authorList>
            <consortium name="The Broad Institute Genomics Platform"/>
            <person name="Cuomo C."/>
            <person name="de Hoog S."/>
            <person name="Gorbushina A."/>
            <person name="Stielow B."/>
            <person name="Teixiera M."/>
            <person name="Abouelleil A."/>
            <person name="Chapman S.B."/>
            <person name="Priest M."/>
            <person name="Young S.K."/>
            <person name="Wortman J."/>
            <person name="Nusbaum C."/>
            <person name="Birren B."/>
        </authorList>
    </citation>
    <scope>NUCLEOTIDE SEQUENCE [LARGE SCALE GENOMIC DNA]</scope>
    <source>
        <strain evidence="2 3">CBS 27337</strain>
    </source>
</reference>
<dbReference type="EMBL" id="KN846956">
    <property type="protein sequence ID" value="KIW73039.1"/>
    <property type="molecule type" value="Genomic_DNA"/>
</dbReference>
<accession>A0A0D2FX62</accession>
<dbReference type="Proteomes" id="UP000054266">
    <property type="component" value="Unassembled WGS sequence"/>
</dbReference>
<evidence type="ECO:0000313" key="2">
    <source>
        <dbReference type="EMBL" id="KIW73038.1"/>
    </source>
</evidence>
<proteinExistence type="predicted"/>
<keyword evidence="1" id="KW-1133">Transmembrane helix</keyword>
<feature type="transmembrane region" description="Helical" evidence="1">
    <location>
        <begin position="73"/>
        <end position="91"/>
    </location>
</feature>
<evidence type="ECO:0000256" key="1">
    <source>
        <dbReference type="SAM" id="Phobius"/>
    </source>
</evidence>
<keyword evidence="1" id="KW-0472">Membrane</keyword>
<keyword evidence="3" id="KW-1185">Reference proteome</keyword>
<sequence>MAATVCVVWNAFIFHSPWQVLVGKGQVKSVSTSGQLMDVRLALPNLQPLHERHIQHRLNGSCPHQVYRLRNRMLFNVLFPFAFATGFPVPIQCNLNLRGTSFLLSTLHMH</sequence>
<organism evidence="2 3">
    <name type="scientific">Phialophora macrospora</name>
    <dbReference type="NCBI Taxonomy" id="1851006"/>
    <lineage>
        <taxon>Eukaryota</taxon>
        <taxon>Fungi</taxon>
        <taxon>Dikarya</taxon>
        <taxon>Ascomycota</taxon>
        <taxon>Pezizomycotina</taxon>
        <taxon>Eurotiomycetes</taxon>
        <taxon>Chaetothyriomycetidae</taxon>
        <taxon>Chaetothyriales</taxon>
        <taxon>Herpotrichiellaceae</taxon>
        <taxon>Phialophora</taxon>
    </lineage>
</organism>
<dbReference type="HOGENOM" id="CLU_2170755_0_0_1"/>
<protein>
    <submittedName>
        <fullName evidence="2">Uncharacterized protein</fullName>
    </submittedName>
</protein>
<name>A0A0D2FX62_9EURO</name>
<dbReference type="EMBL" id="KN846956">
    <property type="protein sequence ID" value="KIW73038.1"/>
    <property type="molecule type" value="Genomic_DNA"/>
</dbReference>
<keyword evidence="1" id="KW-0812">Transmembrane</keyword>
<evidence type="ECO:0000313" key="3">
    <source>
        <dbReference type="Proteomes" id="UP000054266"/>
    </source>
</evidence>